<accession>A0A2J7Q2K9</accession>
<keyword evidence="2" id="KW-1185">Reference proteome</keyword>
<protein>
    <submittedName>
        <fullName evidence="1">Uncharacterized protein</fullName>
    </submittedName>
</protein>
<dbReference type="InParanoid" id="A0A2J7Q2K9"/>
<evidence type="ECO:0000313" key="2">
    <source>
        <dbReference type="Proteomes" id="UP000235965"/>
    </source>
</evidence>
<evidence type="ECO:0000313" key="1">
    <source>
        <dbReference type="EMBL" id="PNF22821.1"/>
    </source>
</evidence>
<gene>
    <name evidence="1" type="ORF">B7P43_G02156</name>
</gene>
<reference evidence="1 2" key="1">
    <citation type="submission" date="2017-12" db="EMBL/GenBank/DDBJ databases">
        <title>Hemimetabolous genomes reveal molecular basis of termite eusociality.</title>
        <authorList>
            <person name="Harrison M.C."/>
            <person name="Jongepier E."/>
            <person name="Robertson H.M."/>
            <person name="Arning N."/>
            <person name="Bitard-Feildel T."/>
            <person name="Chao H."/>
            <person name="Childers C.P."/>
            <person name="Dinh H."/>
            <person name="Doddapaneni H."/>
            <person name="Dugan S."/>
            <person name="Gowin J."/>
            <person name="Greiner C."/>
            <person name="Han Y."/>
            <person name="Hu H."/>
            <person name="Hughes D.S.T."/>
            <person name="Huylmans A.-K."/>
            <person name="Kemena C."/>
            <person name="Kremer L.P.M."/>
            <person name="Lee S.L."/>
            <person name="Lopez-Ezquerra A."/>
            <person name="Mallet L."/>
            <person name="Monroy-Kuhn J.M."/>
            <person name="Moser A."/>
            <person name="Murali S.C."/>
            <person name="Muzny D.M."/>
            <person name="Otani S."/>
            <person name="Piulachs M.-D."/>
            <person name="Poelchau M."/>
            <person name="Qu J."/>
            <person name="Schaub F."/>
            <person name="Wada-Katsumata A."/>
            <person name="Worley K.C."/>
            <person name="Xie Q."/>
            <person name="Ylla G."/>
            <person name="Poulsen M."/>
            <person name="Gibbs R.A."/>
            <person name="Schal C."/>
            <person name="Richards S."/>
            <person name="Belles X."/>
            <person name="Korb J."/>
            <person name="Bornberg-Bauer E."/>
        </authorList>
    </citation>
    <scope>NUCLEOTIDE SEQUENCE [LARGE SCALE GENOMIC DNA]</scope>
    <source>
        <tissue evidence="1">Whole body</tissue>
    </source>
</reference>
<proteinExistence type="predicted"/>
<dbReference type="EMBL" id="NEVH01019369">
    <property type="protein sequence ID" value="PNF22821.1"/>
    <property type="molecule type" value="Genomic_DNA"/>
</dbReference>
<sequence>MSLDVILTSIILRPCAGSDVTNLGVTPYCLVRPMAYPKDILCIIWDDAQ</sequence>
<organism evidence="1 2">
    <name type="scientific">Cryptotermes secundus</name>
    <dbReference type="NCBI Taxonomy" id="105785"/>
    <lineage>
        <taxon>Eukaryota</taxon>
        <taxon>Metazoa</taxon>
        <taxon>Ecdysozoa</taxon>
        <taxon>Arthropoda</taxon>
        <taxon>Hexapoda</taxon>
        <taxon>Insecta</taxon>
        <taxon>Pterygota</taxon>
        <taxon>Neoptera</taxon>
        <taxon>Polyneoptera</taxon>
        <taxon>Dictyoptera</taxon>
        <taxon>Blattodea</taxon>
        <taxon>Blattoidea</taxon>
        <taxon>Termitoidae</taxon>
        <taxon>Kalotermitidae</taxon>
        <taxon>Cryptotermitinae</taxon>
        <taxon>Cryptotermes</taxon>
    </lineage>
</organism>
<dbReference type="AlphaFoldDB" id="A0A2J7Q2K9"/>
<name>A0A2J7Q2K9_9NEOP</name>
<dbReference type="Proteomes" id="UP000235965">
    <property type="component" value="Unassembled WGS sequence"/>
</dbReference>
<comment type="caution">
    <text evidence="1">The sequence shown here is derived from an EMBL/GenBank/DDBJ whole genome shotgun (WGS) entry which is preliminary data.</text>
</comment>